<feature type="compositionally biased region" description="Acidic residues" evidence="1">
    <location>
        <begin position="260"/>
        <end position="272"/>
    </location>
</feature>
<feature type="compositionally biased region" description="Basic and acidic residues" evidence="1">
    <location>
        <begin position="44"/>
        <end position="53"/>
    </location>
</feature>
<feature type="region of interest" description="Disordered" evidence="1">
    <location>
        <begin position="229"/>
        <end position="307"/>
    </location>
</feature>
<name>A0A9P4MGU5_9PEZI</name>
<dbReference type="Proteomes" id="UP000799439">
    <property type="component" value="Unassembled WGS sequence"/>
</dbReference>
<sequence>MAALRDKPLSKEQCLLMVHAKFDEWRASLDRIATSVQDWQNSHGHEFMHDHQPDLLPKSKYRTTSTIQSDKDSGGEIRGRSNQPQDGTPGKRSKDSSEQPGSAGRSLIVFDARSQKMIEELTSSLQVARNQLFRSLNTALSPEARRLERAQKLLFAKPKDRDPKEISESGQIRGQIMRLESAMGEGQKRCEEAANQLLRRGSCSKELTEAGHLLQRCAEEATSAIEQNNIKEDPAAGSAKFLQKSTSPGNMGHPSHLSLEVDDDDDNDDDDDPQRMGEGDNERPFDTRLQALRQRSDQFASRTRGPR</sequence>
<dbReference type="AlphaFoldDB" id="A0A9P4MGU5"/>
<accession>A0A9P4MGU5</accession>
<dbReference type="EMBL" id="ML996086">
    <property type="protein sequence ID" value="KAF2152547.1"/>
    <property type="molecule type" value="Genomic_DNA"/>
</dbReference>
<protein>
    <submittedName>
        <fullName evidence="2">Uncharacterized protein</fullName>
    </submittedName>
</protein>
<feature type="region of interest" description="Disordered" evidence="1">
    <location>
        <begin position="44"/>
        <end position="104"/>
    </location>
</feature>
<reference evidence="2" key="1">
    <citation type="journal article" date="2020" name="Stud. Mycol.">
        <title>101 Dothideomycetes genomes: a test case for predicting lifestyles and emergence of pathogens.</title>
        <authorList>
            <person name="Haridas S."/>
            <person name="Albert R."/>
            <person name="Binder M."/>
            <person name="Bloem J."/>
            <person name="Labutti K."/>
            <person name="Salamov A."/>
            <person name="Andreopoulos B."/>
            <person name="Baker S."/>
            <person name="Barry K."/>
            <person name="Bills G."/>
            <person name="Bluhm B."/>
            <person name="Cannon C."/>
            <person name="Castanera R."/>
            <person name="Culley D."/>
            <person name="Daum C."/>
            <person name="Ezra D."/>
            <person name="Gonzalez J."/>
            <person name="Henrissat B."/>
            <person name="Kuo A."/>
            <person name="Liang C."/>
            <person name="Lipzen A."/>
            <person name="Lutzoni F."/>
            <person name="Magnuson J."/>
            <person name="Mondo S."/>
            <person name="Nolan M."/>
            <person name="Ohm R."/>
            <person name="Pangilinan J."/>
            <person name="Park H.-J."/>
            <person name="Ramirez L."/>
            <person name="Alfaro M."/>
            <person name="Sun H."/>
            <person name="Tritt A."/>
            <person name="Yoshinaga Y."/>
            <person name="Zwiers L.-H."/>
            <person name="Turgeon B."/>
            <person name="Goodwin S."/>
            <person name="Spatafora J."/>
            <person name="Crous P."/>
            <person name="Grigoriev I."/>
        </authorList>
    </citation>
    <scope>NUCLEOTIDE SEQUENCE</scope>
    <source>
        <strain evidence="2">CBS 260.36</strain>
    </source>
</reference>
<dbReference type="OrthoDB" id="3915251at2759"/>
<feature type="compositionally biased region" description="Basic and acidic residues" evidence="1">
    <location>
        <begin position="273"/>
        <end position="286"/>
    </location>
</feature>
<evidence type="ECO:0000313" key="2">
    <source>
        <dbReference type="EMBL" id="KAF2152547.1"/>
    </source>
</evidence>
<feature type="compositionally biased region" description="Basic and acidic residues" evidence="1">
    <location>
        <begin position="69"/>
        <end position="79"/>
    </location>
</feature>
<evidence type="ECO:0000313" key="3">
    <source>
        <dbReference type="Proteomes" id="UP000799439"/>
    </source>
</evidence>
<keyword evidence="3" id="KW-1185">Reference proteome</keyword>
<gene>
    <name evidence="2" type="ORF">K461DRAFT_268476</name>
</gene>
<comment type="caution">
    <text evidence="2">The sequence shown here is derived from an EMBL/GenBank/DDBJ whole genome shotgun (WGS) entry which is preliminary data.</text>
</comment>
<evidence type="ECO:0000256" key="1">
    <source>
        <dbReference type="SAM" id="MobiDB-lite"/>
    </source>
</evidence>
<proteinExistence type="predicted"/>
<organism evidence="2 3">
    <name type="scientific">Myriangium duriaei CBS 260.36</name>
    <dbReference type="NCBI Taxonomy" id="1168546"/>
    <lineage>
        <taxon>Eukaryota</taxon>
        <taxon>Fungi</taxon>
        <taxon>Dikarya</taxon>
        <taxon>Ascomycota</taxon>
        <taxon>Pezizomycotina</taxon>
        <taxon>Dothideomycetes</taxon>
        <taxon>Dothideomycetidae</taxon>
        <taxon>Myriangiales</taxon>
        <taxon>Myriangiaceae</taxon>
        <taxon>Myriangium</taxon>
    </lineage>
</organism>